<accession>A0A5J5CL41</accession>
<keyword evidence="1" id="KW-0472">Membrane</keyword>
<keyword evidence="1" id="KW-0812">Transmembrane</keyword>
<keyword evidence="4" id="KW-1185">Reference proteome</keyword>
<organism evidence="3 4">
    <name type="scientific">Etheostoma spectabile</name>
    <name type="common">orangethroat darter</name>
    <dbReference type="NCBI Taxonomy" id="54343"/>
    <lineage>
        <taxon>Eukaryota</taxon>
        <taxon>Metazoa</taxon>
        <taxon>Chordata</taxon>
        <taxon>Craniata</taxon>
        <taxon>Vertebrata</taxon>
        <taxon>Euteleostomi</taxon>
        <taxon>Actinopterygii</taxon>
        <taxon>Neopterygii</taxon>
        <taxon>Teleostei</taxon>
        <taxon>Neoteleostei</taxon>
        <taxon>Acanthomorphata</taxon>
        <taxon>Eupercaria</taxon>
        <taxon>Perciformes</taxon>
        <taxon>Percoidei</taxon>
        <taxon>Percidae</taxon>
        <taxon>Etheostomatinae</taxon>
        <taxon>Etheostoma</taxon>
    </lineage>
</organism>
<feature type="transmembrane region" description="Helical" evidence="1">
    <location>
        <begin position="41"/>
        <end position="62"/>
    </location>
</feature>
<dbReference type="AlphaFoldDB" id="A0A5J5CL41"/>
<sequence>MKMATAVRVLINLLLVLHFSRAQKSSDITSLVMLFSLNPQFFVSLLLLGLTVVLSGCIYLWVLRYICIGCCQPFAVGSESEVLNGIPVARDYRGTPCIHAVAMEIGSSAIPPADGNTALQVRREGMREEMMVHLSLLWVPQFPDSDSVFPVGISADRF</sequence>
<feature type="signal peptide" evidence="2">
    <location>
        <begin position="1"/>
        <end position="22"/>
    </location>
</feature>
<feature type="non-terminal residue" evidence="3">
    <location>
        <position position="158"/>
    </location>
</feature>
<reference evidence="3 4" key="1">
    <citation type="submission" date="2019-08" db="EMBL/GenBank/DDBJ databases">
        <title>A chromosome-level genome assembly, high-density linkage maps, and genome scans reveal the genomic architecture of hybrid incompatibilities underlying speciation via character displacement in darters (Percidae: Etheostominae).</title>
        <authorList>
            <person name="Moran R.L."/>
            <person name="Catchen J.M."/>
            <person name="Fuller R.C."/>
        </authorList>
    </citation>
    <scope>NUCLEOTIDE SEQUENCE [LARGE SCALE GENOMIC DNA]</scope>
    <source>
        <strain evidence="3">EspeVRDwgs_2016</strain>
        <tissue evidence="3">Muscle</tissue>
    </source>
</reference>
<evidence type="ECO:0000313" key="4">
    <source>
        <dbReference type="Proteomes" id="UP000327493"/>
    </source>
</evidence>
<evidence type="ECO:0000256" key="2">
    <source>
        <dbReference type="SAM" id="SignalP"/>
    </source>
</evidence>
<evidence type="ECO:0000256" key="1">
    <source>
        <dbReference type="SAM" id="Phobius"/>
    </source>
</evidence>
<evidence type="ECO:0000313" key="3">
    <source>
        <dbReference type="EMBL" id="KAA8582678.1"/>
    </source>
</evidence>
<dbReference type="Proteomes" id="UP000327493">
    <property type="component" value="Chromosome 19"/>
</dbReference>
<keyword evidence="1" id="KW-1133">Transmembrane helix</keyword>
<comment type="caution">
    <text evidence="3">The sequence shown here is derived from an EMBL/GenBank/DDBJ whole genome shotgun (WGS) entry which is preliminary data.</text>
</comment>
<proteinExistence type="predicted"/>
<keyword evidence="2" id="KW-0732">Signal</keyword>
<protein>
    <submittedName>
        <fullName evidence="3">Uncharacterized protein</fullName>
    </submittedName>
</protein>
<name>A0A5J5CL41_9PERO</name>
<gene>
    <name evidence="3" type="ORF">FQN60_006349</name>
</gene>
<feature type="chain" id="PRO_5023803260" evidence="2">
    <location>
        <begin position="23"/>
        <end position="158"/>
    </location>
</feature>
<dbReference type="EMBL" id="VOFY01000019">
    <property type="protein sequence ID" value="KAA8582678.1"/>
    <property type="molecule type" value="Genomic_DNA"/>
</dbReference>